<feature type="active site" description="Proton donor" evidence="18">
    <location>
        <position position="501"/>
    </location>
</feature>
<keyword evidence="24" id="KW-0670">Pyruvate</keyword>
<evidence type="ECO:0000256" key="2">
    <source>
        <dbReference type="ARBA" id="ARBA00001946"/>
    </source>
</evidence>
<evidence type="ECO:0000259" key="23">
    <source>
        <dbReference type="Pfam" id="PF05524"/>
    </source>
</evidence>
<sequence length="589" mass="64153">MARAVLFGTPVSPGIGIGSIRFMHDMRMSEERRIGPDEVETERNALRAAAASVRAALEKTMRNVPEDLAEYRDVIAAQMELARDPKLLDAALARIEHKKICASWALNHTVEELCALFRGMDDPYLRDRAQDIRAVGLRLRECLAGAQHDNAVSGPSVLVAEDLSPADVMELNLEGVLGILTAEGGPTSHTAILSRGLHIPALVGVTGLLNTAREDERIILDGLGGCVLFGPDESDLARYTARRDEFNAWENHTRRTAHWPAEMCDGVRVAVQANLESLEELDALPECGADGVGLYRTEFAYLKGDLPTEEELFREYAAVAAKAGPGRVVFRTLDAGADKMLRAQAALKEPNPALGLRGIRFSLRHQGIFRTQLRALLRAGVAGNLALLLPMISGLAEVQGVRRILQELRQELQAQNLPHAPDLPLGIMVETPAAVMVCDALARECDFFSIGTNDLIHYLMAIDRNNRHVGYLHEPLHPAVVRSLKRVIDAAHREGIGVSVCGELASDPCGLALLLGMGVDAVSAAPRFVPGMKHMIRQLDAETCMDLAHSVLMSTDVMASQRMVREKLHQSLGTELAFHTTSLSSHSQP</sequence>
<evidence type="ECO:0000256" key="14">
    <source>
        <dbReference type="ARBA" id="ARBA00022777"/>
    </source>
</evidence>
<evidence type="ECO:0000256" key="1">
    <source>
        <dbReference type="ARBA" id="ARBA00000683"/>
    </source>
</evidence>
<keyword evidence="15 17" id="KW-0460">Magnesium</keyword>
<dbReference type="GO" id="GO:0005737">
    <property type="term" value="C:cytoplasm"/>
    <property type="evidence" value="ECO:0007669"/>
    <property type="project" value="UniProtKB-SubCell"/>
</dbReference>
<evidence type="ECO:0000256" key="10">
    <source>
        <dbReference type="ARBA" id="ARBA00022597"/>
    </source>
</evidence>
<dbReference type="Proteomes" id="UP000477488">
    <property type="component" value="Unassembled WGS sequence"/>
</dbReference>
<dbReference type="NCBIfam" id="TIGR01417">
    <property type="entry name" value="PTS_I_fam"/>
    <property type="match status" value="1"/>
</dbReference>
<feature type="binding site" evidence="19">
    <location>
        <begin position="453"/>
        <end position="454"/>
    </location>
    <ligand>
        <name>phosphoenolpyruvate</name>
        <dbReference type="ChEBI" id="CHEBI:58702"/>
    </ligand>
</feature>
<evidence type="ECO:0000256" key="20">
    <source>
        <dbReference type="PIRSR" id="PIRSR000732-3"/>
    </source>
</evidence>
<dbReference type="Pfam" id="PF02896">
    <property type="entry name" value="PEP-utilizers_C"/>
    <property type="match status" value="1"/>
</dbReference>
<dbReference type="InterPro" id="IPR024692">
    <property type="entry name" value="PTS_EI"/>
</dbReference>
<dbReference type="Pfam" id="PF00391">
    <property type="entry name" value="PEP-utilizers"/>
    <property type="match status" value="1"/>
</dbReference>
<evidence type="ECO:0000256" key="17">
    <source>
        <dbReference type="PIRNR" id="PIRNR000732"/>
    </source>
</evidence>
<dbReference type="InterPro" id="IPR040442">
    <property type="entry name" value="Pyrv_kinase-like_dom_sf"/>
</dbReference>
<dbReference type="InterPro" id="IPR008731">
    <property type="entry name" value="PTS_EIN"/>
</dbReference>
<evidence type="ECO:0000313" key="24">
    <source>
        <dbReference type="EMBL" id="MSS26805.1"/>
    </source>
</evidence>
<evidence type="ECO:0000259" key="21">
    <source>
        <dbReference type="Pfam" id="PF00391"/>
    </source>
</evidence>
<evidence type="ECO:0000259" key="22">
    <source>
        <dbReference type="Pfam" id="PF02896"/>
    </source>
</evidence>
<feature type="binding site" evidence="20">
    <location>
        <position position="454"/>
    </location>
    <ligand>
        <name>Mg(2+)</name>
        <dbReference type="ChEBI" id="CHEBI:18420"/>
    </ligand>
</feature>
<dbReference type="GO" id="GO:0008965">
    <property type="term" value="F:phosphoenolpyruvate-protein phosphotransferase activity"/>
    <property type="evidence" value="ECO:0007669"/>
    <property type="project" value="UniProtKB-EC"/>
</dbReference>
<proteinExistence type="inferred from homology"/>
<dbReference type="EC" id="2.7.3.9" evidence="6 17"/>
<dbReference type="AlphaFoldDB" id="A0A6L5XHW9"/>
<dbReference type="InterPro" id="IPR015813">
    <property type="entry name" value="Pyrv/PenolPyrv_kinase-like_dom"/>
</dbReference>
<dbReference type="Gene3D" id="3.50.30.10">
    <property type="entry name" value="Phosphohistidine domain"/>
    <property type="match status" value="1"/>
</dbReference>
<comment type="function">
    <text evidence="3 17">General (non sugar-specific) component of the phosphoenolpyruvate-dependent sugar phosphotransferase system (sugar PTS). This major carbohydrate active-transport system catalyzes the phosphorylation of incoming sugar substrates concomitantly with their translocation across the cell membrane. Enzyme I transfers the phosphoryl group from phosphoenolpyruvate (PEP) to the phosphoryl carrier protein (HPr).</text>
</comment>
<dbReference type="InterPro" id="IPR036618">
    <property type="entry name" value="PtsI_HPr-bd_sf"/>
</dbReference>
<dbReference type="GO" id="GO:0046872">
    <property type="term" value="F:metal ion binding"/>
    <property type="evidence" value="ECO:0007669"/>
    <property type="project" value="UniProtKB-KW"/>
</dbReference>
<protein>
    <recommendedName>
        <fullName evidence="7 17">Phosphoenolpyruvate-protein phosphotransferase</fullName>
        <ecNumber evidence="6 17">2.7.3.9</ecNumber>
    </recommendedName>
    <alternativeName>
        <fullName evidence="16 17">Phosphotransferase system, enzyme I</fullName>
    </alternativeName>
</protein>
<evidence type="ECO:0000256" key="18">
    <source>
        <dbReference type="PIRSR" id="PIRSR000732-1"/>
    </source>
</evidence>
<dbReference type="SUPFAM" id="SSF51621">
    <property type="entry name" value="Phosphoenolpyruvate/pyruvate domain"/>
    <property type="match status" value="1"/>
</dbReference>
<dbReference type="InterPro" id="IPR018274">
    <property type="entry name" value="PEP_util_AS"/>
</dbReference>
<keyword evidence="10 17" id="KW-0762">Sugar transport</keyword>
<evidence type="ECO:0000256" key="4">
    <source>
        <dbReference type="ARBA" id="ARBA00004496"/>
    </source>
</evidence>
<evidence type="ECO:0000256" key="11">
    <source>
        <dbReference type="ARBA" id="ARBA00022679"/>
    </source>
</evidence>
<dbReference type="InterPro" id="IPR000121">
    <property type="entry name" value="PEP_util_C"/>
</dbReference>
<feature type="binding site" evidence="19">
    <location>
        <position position="331"/>
    </location>
    <ligand>
        <name>phosphoenolpyruvate</name>
        <dbReference type="ChEBI" id="CHEBI:58702"/>
    </ligand>
</feature>
<evidence type="ECO:0000256" key="3">
    <source>
        <dbReference type="ARBA" id="ARBA00002728"/>
    </source>
</evidence>
<evidence type="ECO:0000256" key="16">
    <source>
        <dbReference type="ARBA" id="ARBA00033235"/>
    </source>
</evidence>
<dbReference type="PANTHER" id="PTHR46244:SF3">
    <property type="entry name" value="PHOSPHOENOLPYRUVATE-PROTEIN PHOSPHOTRANSFERASE"/>
    <property type="match status" value="1"/>
</dbReference>
<feature type="active site" description="Tele-phosphohistidine intermediate" evidence="18">
    <location>
        <position position="189"/>
    </location>
</feature>
<evidence type="ECO:0000256" key="8">
    <source>
        <dbReference type="ARBA" id="ARBA00022448"/>
    </source>
</evidence>
<comment type="catalytic activity">
    <reaction evidence="1 17">
        <text>L-histidyl-[protein] + phosphoenolpyruvate = N(pros)-phospho-L-histidyl-[protein] + pyruvate</text>
        <dbReference type="Rhea" id="RHEA:23880"/>
        <dbReference type="Rhea" id="RHEA-COMP:9745"/>
        <dbReference type="Rhea" id="RHEA-COMP:9746"/>
        <dbReference type="ChEBI" id="CHEBI:15361"/>
        <dbReference type="ChEBI" id="CHEBI:29979"/>
        <dbReference type="ChEBI" id="CHEBI:58702"/>
        <dbReference type="ChEBI" id="CHEBI:64837"/>
        <dbReference type="EC" id="2.7.3.9"/>
    </reaction>
</comment>
<keyword evidence="8 17" id="KW-0813">Transport</keyword>
<dbReference type="EMBL" id="VUMH01000001">
    <property type="protein sequence ID" value="MSS26805.1"/>
    <property type="molecule type" value="Genomic_DNA"/>
</dbReference>
<feature type="domain" description="Phosphotransferase system enzyme I N-terminal" evidence="23">
    <location>
        <begin position="8"/>
        <end position="128"/>
    </location>
</feature>
<keyword evidence="9 17" id="KW-0963">Cytoplasm</keyword>
<dbReference type="RefSeq" id="WP_154508585.1">
    <property type="nucleotide sequence ID" value="NZ_JAXELC010000055.1"/>
</dbReference>
<evidence type="ECO:0000256" key="15">
    <source>
        <dbReference type="ARBA" id="ARBA00022842"/>
    </source>
</evidence>
<dbReference type="InterPro" id="IPR036637">
    <property type="entry name" value="Phosphohistidine_dom_sf"/>
</dbReference>
<name>A0A6L5XHW9_9BACT</name>
<keyword evidence="11 17" id="KW-0808">Transferase</keyword>
<evidence type="ECO:0000256" key="7">
    <source>
        <dbReference type="ARBA" id="ARBA00016544"/>
    </source>
</evidence>
<comment type="similarity">
    <text evidence="5 17">Belongs to the PEP-utilizing enzyme family.</text>
</comment>
<feature type="binding site" evidence="19">
    <location>
        <position position="464"/>
    </location>
    <ligand>
        <name>phosphoenolpyruvate</name>
        <dbReference type="ChEBI" id="CHEBI:58702"/>
    </ligand>
</feature>
<feature type="binding site" evidence="20">
    <location>
        <position position="430"/>
    </location>
    <ligand>
        <name>Mg(2+)</name>
        <dbReference type="ChEBI" id="CHEBI:18420"/>
    </ligand>
</feature>
<dbReference type="GO" id="GO:0009401">
    <property type="term" value="P:phosphoenolpyruvate-dependent sugar phosphotransferase system"/>
    <property type="evidence" value="ECO:0007669"/>
    <property type="project" value="UniProtKB-KW"/>
</dbReference>
<evidence type="ECO:0000313" key="25">
    <source>
        <dbReference type="Proteomes" id="UP000477488"/>
    </source>
</evidence>
<reference evidence="24 25" key="1">
    <citation type="submission" date="2019-09" db="EMBL/GenBank/DDBJ databases">
        <title>In-depth cultivation of the pig gut microbiome towards novel bacterial diversity and tailored functional studies.</title>
        <authorList>
            <person name="Wylensek D."/>
            <person name="Hitch T.C.A."/>
            <person name="Clavel T."/>
        </authorList>
    </citation>
    <scope>NUCLEOTIDE SEQUENCE [LARGE SCALE GENOMIC DNA]</scope>
    <source>
        <strain evidence="24 25">PG-178-WT-4</strain>
    </source>
</reference>
<keyword evidence="14 17" id="KW-0418">Kinase</keyword>
<dbReference type="Gene3D" id="1.10.274.10">
    <property type="entry name" value="PtsI, HPr-binding domain"/>
    <property type="match status" value="1"/>
</dbReference>
<dbReference type="PROSITE" id="PS00370">
    <property type="entry name" value="PEP_ENZYMES_PHOS_SITE"/>
    <property type="match status" value="1"/>
</dbReference>
<dbReference type="PIRSF" id="PIRSF000732">
    <property type="entry name" value="PTS_enzyme_I"/>
    <property type="match status" value="1"/>
</dbReference>
<evidence type="ECO:0000256" key="6">
    <source>
        <dbReference type="ARBA" id="ARBA00012232"/>
    </source>
</evidence>
<feature type="binding site" evidence="19">
    <location>
        <position position="296"/>
    </location>
    <ligand>
        <name>phosphoenolpyruvate</name>
        <dbReference type="ChEBI" id="CHEBI:58702"/>
    </ligand>
</feature>
<organism evidence="24 25">
    <name type="scientific">Desulfovibrio porci</name>
    <dbReference type="NCBI Taxonomy" id="2605782"/>
    <lineage>
        <taxon>Bacteria</taxon>
        <taxon>Pseudomonadati</taxon>
        <taxon>Thermodesulfobacteriota</taxon>
        <taxon>Desulfovibrionia</taxon>
        <taxon>Desulfovibrionales</taxon>
        <taxon>Desulfovibrionaceae</taxon>
        <taxon>Desulfovibrio</taxon>
    </lineage>
</organism>
<dbReference type="PRINTS" id="PR01736">
    <property type="entry name" value="PHPHTRNFRASE"/>
</dbReference>
<keyword evidence="12 17" id="KW-0598">Phosphotransferase system</keyword>
<comment type="cofactor">
    <cofactor evidence="2 17 20">
        <name>Mg(2+)</name>
        <dbReference type="ChEBI" id="CHEBI:18420"/>
    </cofactor>
</comment>
<comment type="subcellular location">
    <subcellularLocation>
        <location evidence="4 17">Cytoplasm</location>
    </subcellularLocation>
</comment>
<evidence type="ECO:0000256" key="5">
    <source>
        <dbReference type="ARBA" id="ARBA00007837"/>
    </source>
</evidence>
<dbReference type="InterPro" id="IPR008279">
    <property type="entry name" value="PEP-util_enz_mobile_dom"/>
</dbReference>
<keyword evidence="25" id="KW-1185">Reference proteome</keyword>
<feature type="domain" description="PEP-utilising enzyme C-terminal" evidence="22">
    <location>
        <begin position="254"/>
        <end position="540"/>
    </location>
</feature>
<feature type="domain" description="PEP-utilising enzyme mobile" evidence="21">
    <location>
        <begin position="155"/>
        <end position="223"/>
    </location>
</feature>
<dbReference type="Pfam" id="PF05524">
    <property type="entry name" value="PEP-utilisers_N"/>
    <property type="match status" value="1"/>
</dbReference>
<evidence type="ECO:0000256" key="9">
    <source>
        <dbReference type="ARBA" id="ARBA00022490"/>
    </source>
</evidence>
<accession>A0A6L5XHW9</accession>
<dbReference type="Gene3D" id="3.20.20.60">
    <property type="entry name" value="Phosphoenolpyruvate-binding domains"/>
    <property type="match status" value="1"/>
</dbReference>
<dbReference type="SUPFAM" id="SSF47831">
    <property type="entry name" value="Enzyme I of the PEP:sugar phosphotransferase system HPr-binding (sub)domain"/>
    <property type="match status" value="1"/>
</dbReference>
<evidence type="ECO:0000256" key="12">
    <source>
        <dbReference type="ARBA" id="ARBA00022683"/>
    </source>
</evidence>
<dbReference type="SUPFAM" id="SSF52009">
    <property type="entry name" value="Phosphohistidine domain"/>
    <property type="match status" value="1"/>
</dbReference>
<evidence type="ECO:0000256" key="13">
    <source>
        <dbReference type="ARBA" id="ARBA00022723"/>
    </source>
</evidence>
<dbReference type="PANTHER" id="PTHR46244">
    <property type="entry name" value="PHOSPHOENOLPYRUVATE-PROTEIN PHOSPHOTRANSFERASE"/>
    <property type="match status" value="1"/>
</dbReference>
<keyword evidence="13 17" id="KW-0479">Metal-binding</keyword>
<comment type="caution">
    <text evidence="24">The sequence shown here is derived from an EMBL/GenBank/DDBJ whole genome shotgun (WGS) entry which is preliminary data.</text>
</comment>
<dbReference type="InterPro" id="IPR050499">
    <property type="entry name" value="PEP-utilizing_PTS_enzyme"/>
</dbReference>
<dbReference type="GO" id="GO:0016301">
    <property type="term" value="F:kinase activity"/>
    <property type="evidence" value="ECO:0007669"/>
    <property type="project" value="UniProtKB-KW"/>
</dbReference>
<evidence type="ECO:0000256" key="19">
    <source>
        <dbReference type="PIRSR" id="PIRSR000732-2"/>
    </source>
</evidence>
<gene>
    <name evidence="24" type="primary">ptsP</name>
    <name evidence="24" type="ORF">FYJ44_01845</name>
</gene>
<dbReference type="InterPro" id="IPR006318">
    <property type="entry name" value="PTS_EI-like"/>
</dbReference>